<comment type="catalytic activity">
    <reaction evidence="1">
        <text>ATP + H2O = ADP + phosphate + H(+)</text>
        <dbReference type="Rhea" id="RHEA:13065"/>
        <dbReference type="ChEBI" id="CHEBI:15377"/>
        <dbReference type="ChEBI" id="CHEBI:15378"/>
        <dbReference type="ChEBI" id="CHEBI:30616"/>
        <dbReference type="ChEBI" id="CHEBI:43474"/>
        <dbReference type="ChEBI" id="CHEBI:456216"/>
        <dbReference type="EC" id="5.6.2.3"/>
    </reaction>
</comment>
<dbReference type="EC" id="5.6.2.3" evidence="1"/>
<keyword evidence="1" id="KW-0234">DNA repair</keyword>
<dbReference type="Gene3D" id="3.40.50.300">
    <property type="entry name" value="P-loop containing nucleotide triphosphate hydrolases"/>
    <property type="match status" value="1"/>
</dbReference>
<accession>A0A8C5WCT2</accession>
<dbReference type="SUPFAM" id="SSF52540">
    <property type="entry name" value="P-loop containing nucleoside triphosphate hydrolases"/>
    <property type="match status" value="2"/>
</dbReference>
<feature type="domain" description="DNA helicase Pif1-like 2B" evidence="3">
    <location>
        <begin position="443"/>
        <end position="487"/>
    </location>
</feature>
<organism evidence="4 5">
    <name type="scientific">Leptobrachium leishanense</name>
    <name type="common">Leishan spiny toad</name>
    <dbReference type="NCBI Taxonomy" id="445787"/>
    <lineage>
        <taxon>Eukaryota</taxon>
        <taxon>Metazoa</taxon>
        <taxon>Chordata</taxon>
        <taxon>Craniata</taxon>
        <taxon>Vertebrata</taxon>
        <taxon>Euteleostomi</taxon>
        <taxon>Amphibia</taxon>
        <taxon>Batrachia</taxon>
        <taxon>Anura</taxon>
        <taxon>Pelobatoidea</taxon>
        <taxon>Megophryidae</taxon>
        <taxon>Leptobrachium</taxon>
    </lineage>
</organism>
<sequence length="623" mass="69948">MYSVNMNSHVERFCLRLLLLHVKGATSFENNRTVGGVQFPTFKEAAQKLDLFQDEELWDLTLHEASSEMMPQLLRELFAHICALASPPNAKNLFGKYYQQLIEDFSRHPGHTPDCQTCLNNALLDIQDILIINGKKCQDFGLTNPTNYSTAKTTDPYDAVSESQIGVQMQAALNPLQRETFEDILSATQNETLPQRCYFLDGPGGNGKTYLYQTLLHSFRGKKEVALAVASTGIAANLLEGGRTYHSQFKLQVPLLDTSTSSMRQSSNDATILRKAKIIIWDESTMAPSDALRCVDKLLQELMKNNKPFGGKTIILGGDFRQTLPVVAHGSRSAIIESSIKFHPLWDKFRIIKLKINVRSVDPEFSSWLIILDSIVKEIYGDHLHPADISTFEKIAILCPKNCDVDNINEEVLSLLEGESYTYLSTDSIDDESQEDRDNYPIEFLNEMAPSGMPVHKLKLKIGCIIMLLRNLNTKRGLCNGTRLIVKAMRQNVIIAQVLTPTSERKTVFIPRIDLAPSNTDLPFVLRRRQFPIKLAFAMTINKSQGQTLDRVGIYLPEPVFSHGQLYVAFSCVKSSADVKIQVIDGLKNVTFLDGAVLSFRQTFMHTSLNNRLPSGQTFHLVV</sequence>
<keyword evidence="1" id="KW-0227">DNA damage</keyword>
<dbReference type="GO" id="GO:0000723">
    <property type="term" value="P:telomere maintenance"/>
    <property type="evidence" value="ECO:0007669"/>
    <property type="project" value="InterPro"/>
</dbReference>
<keyword evidence="1" id="KW-0067">ATP-binding</keyword>
<protein>
    <recommendedName>
        <fullName evidence="1">ATP-dependent DNA helicase</fullName>
        <ecNumber evidence="1">5.6.2.3</ecNumber>
    </recommendedName>
</protein>
<dbReference type="CDD" id="cd18809">
    <property type="entry name" value="SF1_C_RecD"/>
    <property type="match status" value="1"/>
</dbReference>
<dbReference type="GO" id="GO:0006281">
    <property type="term" value="P:DNA repair"/>
    <property type="evidence" value="ECO:0007669"/>
    <property type="project" value="UniProtKB-KW"/>
</dbReference>
<keyword evidence="1" id="KW-0378">Hydrolase</keyword>
<dbReference type="InterPro" id="IPR010285">
    <property type="entry name" value="DNA_helicase_pif1-like_DEAD"/>
</dbReference>
<dbReference type="Pfam" id="PF21530">
    <property type="entry name" value="Pif1_2B_dom"/>
    <property type="match status" value="1"/>
</dbReference>
<name>A0A8C5WCT2_9ANUR</name>
<dbReference type="PANTHER" id="PTHR10492">
    <property type="match status" value="1"/>
</dbReference>
<keyword evidence="1" id="KW-0547">Nucleotide-binding</keyword>
<dbReference type="Pfam" id="PF05970">
    <property type="entry name" value="PIF1"/>
    <property type="match status" value="1"/>
</dbReference>
<dbReference type="GO" id="GO:0043139">
    <property type="term" value="F:5'-3' DNA helicase activity"/>
    <property type="evidence" value="ECO:0007669"/>
    <property type="project" value="UniProtKB-EC"/>
</dbReference>
<dbReference type="GO" id="GO:0016787">
    <property type="term" value="F:hydrolase activity"/>
    <property type="evidence" value="ECO:0007669"/>
    <property type="project" value="UniProtKB-KW"/>
</dbReference>
<keyword evidence="5" id="KW-1185">Reference proteome</keyword>
<evidence type="ECO:0000256" key="1">
    <source>
        <dbReference type="RuleBase" id="RU363044"/>
    </source>
</evidence>
<keyword evidence="1" id="KW-0233">DNA recombination</keyword>
<dbReference type="AlphaFoldDB" id="A0A8C5WCT2"/>
<evidence type="ECO:0000259" key="3">
    <source>
        <dbReference type="Pfam" id="PF21530"/>
    </source>
</evidence>
<proteinExistence type="inferred from homology"/>
<dbReference type="FunFam" id="3.40.50.300:FF:002884">
    <property type="entry name" value="ATP-dependent DNA helicase"/>
    <property type="match status" value="1"/>
</dbReference>
<dbReference type="GeneTree" id="ENSGT00940000166217"/>
<comment type="cofactor">
    <cofactor evidence="1">
        <name>Mg(2+)</name>
        <dbReference type="ChEBI" id="CHEBI:18420"/>
    </cofactor>
</comment>
<evidence type="ECO:0000313" key="4">
    <source>
        <dbReference type="Ensembl" id="ENSLLEP00000028776.1"/>
    </source>
</evidence>
<feature type="domain" description="DNA helicase Pif1-like DEAD-box helicase" evidence="2">
    <location>
        <begin position="173"/>
        <end position="362"/>
    </location>
</feature>
<keyword evidence="1" id="KW-0347">Helicase</keyword>
<evidence type="ECO:0000259" key="2">
    <source>
        <dbReference type="Pfam" id="PF05970"/>
    </source>
</evidence>
<comment type="similarity">
    <text evidence="1">Belongs to the helicase family.</text>
</comment>
<dbReference type="GO" id="GO:0005524">
    <property type="term" value="F:ATP binding"/>
    <property type="evidence" value="ECO:0007669"/>
    <property type="project" value="UniProtKB-KW"/>
</dbReference>
<reference evidence="4" key="2">
    <citation type="submission" date="2025-09" db="UniProtKB">
        <authorList>
            <consortium name="Ensembl"/>
        </authorList>
    </citation>
    <scope>IDENTIFICATION</scope>
</reference>
<reference evidence="4" key="1">
    <citation type="submission" date="2025-08" db="UniProtKB">
        <authorList>
            <consortium name="Ensembl"/>
        </authorList>
    </citation>
    <scope>IDENTIFICATION</scope>
</reference>
<evidence type="ECO:0000313" key="5">
    <source>
        <dbReference type="Proteomes" id="UP000694569"/>
    </source>
</evidence>
<dbReference type="Proteomes" id="UP000694569">
    <property type="component" value="Unplaced"/>
</dbReference>
<dbReference type="InterPro" id="IPR049163">
    <property type="entry name" value="Pif1-like_2B_dom"/>
</dbReference>
<dbReference type="OrthoDB" id="10063914at2759"/>
<dbReference type="PANTHER" id="PTHR10492:SF57">
    <property type="entry name" value="ATP-DEPENDENT DNA HELICASE"/>
    <property type="match status" value="1"/>
</dbReference>
<dbReference type="GO" id="GO:0006310">
    <property type="term" value="P:DNA recombination"/>
    <property type="evidence" value="ECO:0007669"/>
    <property type="project" value="UniProtKB-KW"/>
</dbReference>
<dbReference type="Ensembl" id="ENSLLET00000029893.1">
    <property type="protein sequence ID" value="ENSLLEP00000028776.1"/>
    <property type="gene ID" value="ENSLLEG00000018252.1"/>
</dbReference>
<dbReference type="InterPro" id="IPR027417">
    <property type="entry name" value="P-loop_NTPase"/>
</dbReference>